<protein>
    <submittedName>
        <fullName evidence="3">FMN reductase (NADH) RutF</fullName>
    </submittedName>
</protein>
<dbReference type="PANTHER" id="PTHR30466">
    <property type="entry name" value="FLAVIN REDUCTASE"/>
    <property type="match status" value="1"/>
</dbReference>
<dbReference type="PANTHER" id="PTHR30466:SF1">
    <property type="entry name" value="FMN REDUCTASE (NADH) RUTF"/>
    <property type="match status" value="1"/>
</dbReference>
<dbReference type="EMBL" id="BMZO01000005">
    <property type="protein sequence ID" value="GHC71153.1"/>
    <property type="molecule type" value="Genomic_DNA"/>
</dbReference>
<dbReference type="InterPro" id="IPR002563">
    <property type="entry name" value="Flavin_Rdtase-like_dom"/>
</dbReference>
<name>A0A8J3GGW8_9HYPH</name>
<dbReference type="Gene3D" id="2.30.110.10">
    <property type="entry name" value="Electron Transport, Fmn-binding Protein, Chain A"/>
    <property type="match status" value="1"/>
</dbReference>
<proteinExistence type="predicted"/>
<evidence type="ECO:0000259" key="2">
    <source>
        <dbReference type="SMART" id="SM00903"/>
    </source>
</evidence>
<dbReference type="GO" id="GO:0042602">
    <property type="term" value="F:riboflavin reductase (NADPH) activity"/>
    <property type="evidence" value="ECO:0007669"/>
    <property type="project" value="TreeGrafter"/>
</dbReference>
<evidence type="ECO:0000313" key="3">
    <source>
        <dbReference type="EMBL" id="GHC71153.1"/>
    </source>
</evidence>
<evidence type="ECO:0000256" key="1">
    <source>
        <dbReference type="ARBA" id="ARBA00023002"/>
    </source>
</evidence>
<sequence length="166" mass="17886">MGAMDHRFDIVDSKAFRSGMSRLGAAVNIITTQGVDGPHGFTASAVCSVSDSPATLLACINRSASCFPAFEAARYFCVNTLAPHHEPIADLFGGKTPMAERFLAGGWEAGKSGVPVLDDALVSFECCLSHFIDQETHRVLFGSIIGIRATTENSALLYQDRRYVRI</sequence>
<dbReference type="Proteomes" id="UP000641137">
    <property type="component" value="Unassembled WGS sequence"/>
</dbReference>
<accession>A0A8J3GGW8</accession>
<evidence type="ECO:0000313" key="4">
    <source>
        <dbReference type="Proteomes" id="UP000641137"/>
    </source>
</evidence>
<organism evidence="3 4">
    <name type="scientific">Limoniibacter endophyticus</name>
    <dbReference type="NCBI Taxonomy" id="1565040"/>
    <lineage>
        <taxon>Bacteria</taxon>
        <taxon>Pseudomonadati</taxon>
        <taxon>Pseudomonadota</taxon>
        <taxon>Alphaproteobacteria</taxon>
        <taxon>Hyphomicrobiales</taxon>
        <taxon>Bartonellaceae</taxon>
        <taxon>Limoniibacter</taxon>
    </lineage>
</organism>
<dbReference type="AlphaFoldDB" id="A0A8J3GGW8"/>
<dbReference type="Pfam" id="PF01613">
    <property type="entry name" value="Flavin_Reduct"/>
    <property type="match status" value="1"/>
</dbReference>
<dbReference type="InterPro" id="IPR012349">
    <property type="entry name" value="Split_barrel_FMN-bd"/>
</dbReference>
<dbReference type="SUPFAM" id="SSF50475">
    <property type="entry name" value="FMN-binding split barrel"/>
    <property type="match status" value="1"/>
</dbReference>
<dbReference type="SMART" id="SM00903">
    <property type="entry name" value="Flavin_Reduct"/>
    <property type="match status" value="1"/>
</dbReference>
<keyword evidence="1" id="KW-0560">Oxidoreductase</keyword>
<reference evidence="3" key="1">
    <citation type="journal article" date="2014" name="Int. J. Syst. Evol. Microbiol.">
        <title>Complete genome sequence of Corynebacterium casei LMG S-19264T (=DSM 44701T), isolated from a smear-ripened cheese.</title>
        <authorList>
            <consortium name="US DOE Joint Genome Institute (JGI-PGF)"/>
            <person name="Walter F."/>
            <person name="Albersmeier A."/>
            <person name="Kalinowski J."/>
            <person name="Ruckert C."/>
        </authorList>
    </citation>
    <scope>NUCLEOTIDE SEQUENCE</scope>
    <source>
        <strain evidence="3">KCTC 42097</strain>
    </source>
</reference>
<gene>
    <name evidence="3" type="primary">rutF</name>
    <name evidence="3" type="ORF">GCM10010136_18120</name>
</gene>
<dbReference type="GO" id="GO:0010181">
    <property type="term" value="F:FMN binding"/>
    <property type="evidence" value="ECO:0007669"/>
    <property type="project" value="InterPro"/>
</dbReference>
<comment type="caution">
    <text evidence="3">The sequence shown here is derived from an EMBL/GenBank/DDBJ whole genome shotgun (WGS) entry which is preliminary data.</text>
</comment>
<keyword evidence="4" id="KW-1185">Reference proteome</keyword>
<dbReference type="InterPro" id="IPR050268">
    <property type="entry name" value="NADH-dep_flavin_reductase"/>
</dbReference>
<reference evidence="3" key="2">
    <citation type="submission" date="2020-09" db="EMBL/GenBank/DDBJ databases">
        <authorList>
            <person name="Sun Q."/>
            <person name="Kim S."/>
        </authorList>
    </citation>
    <scope>NUCLEOTIDE SEQUENCE</scope>
    <source>
        <strain evidence="3">KCTC 42097</strain>
    </source>
</reference>
<dbReference type="GO" id="GO:0006208">
    <property type="term" value="P:pyrimidine nucleobase catabolic process"/>
    <property type="evidence" value="ECO:0007669"/>
    <property type="project" value="TreeGrafter"/>
</dbReference>
<feature type="domain" description="Flavin reductase like" evidence="2">
    <location>
        <begin position="20"/>
        <end position="165"/>
    </location>
</feature>